<name>A0ABU8C737_9GAMM</name>
<keyword evidence="8" id="KW-0418">Kinase</keyword>
<dbReference type="SUPFAM" id="SSF47384">
    <property type="entry name" value="Homodimeric domain of signal transducing histidine kinase"/>
    <property type="match status" value="1"/>
</dbReference>
<evidence type="ECO:0000256" key="9">
    <source>
        <dbReference type="ARBA" id="ARBA00022840"/>
    </source>
</evidence>
<dbReference type="Pfam" id="PF02518">
    <property type="entry name" value="HATPase_c"/>
    <property type="match status" value="1"/>
</dbReference>
<dbReference type="GO" id="GO:0005524">
    <property type="term" value="F:ATP binding"/>
    <property type="evidence" value="ECO:0007669"/>
    <property type="project" value="UniProtKB-KW"/>
</dbReference>
<dbReference type="Pfam" id="PF00512">
    <property type="entry name" value="HisKA"/>
    <property type="match status" value="1"/>
</dbReference>
<dbReference type="PROSITE" id="PS50885">
    <property type="entry name" value="HAMP"/>
    <property type="match status" value="1"/>
</dbReference>
<dbReference type="SMART" id="SM00387">
    <property type="entry name" value="HATPase_c"/>
    <property type="match status" value="1"/>
</dbReference>
<dbReference type="CDD" id="cd06225">
    <property type="entry name" value="HAMP"/>
    <property type="match status" value="1"/>
</dbReference>
<dbReference type="EC" id="2.7.13.3" evidence="3"/>
<evidence type="ECO:0000256" key="8">
    <source>
        <dbReference type="ARBA" id="ARBA00022777"/>
    </source>
</evidence>
<feature type="domain" description="Histidine kinase" evidence="11">
    <location>
        <begin position="210"/>
        <end position="417"/>
    </location>
</feature>
<keyword evidence="7" id="KW-0547">Nucleotide-binding</keyword>
<evidence type="ECO:0000256" key="1">
    <source>
        <dbReference type="ARBA" id="ARBA00000085"/>
    </source>
</evidence>
<evidence type="ECO:0000256" key="10">
    <source>
        <dbReference type="SAM" id="Phobius"/>
    </source>
</evidence>
<keyword evidence="10" id="KW-0812">Transmembrane</keyword>
<keyword evidence="10" id="KW-1133">Transmembrane helix</keyword>
<dbReference type="InterPro" id="IPR003661">
    <property type="entry name" value="HisK_dim/P_dom"/>
</dbReference>
<evidence type="ECO:0000256" key="3">
    <source>
        <dbReference type="ARBA" id="ARBA00012438"/>
    </source>
</evidence>
<dbReference type="PROSITE" id="PS50109">
    <property type="entry name" value="HIS_KIN"/>
    <property type="match status" value="1"/>
</dbReference>
<evidence type="ECO:0000256" key="7">
    <source>
        <dbReference type="ARBA" id="ARBA00022741"/>
    </source>
</evidence>
<dbReference type="InterPro" id="IPR050980">
    <property type="entry name" value="2C_sensor_his_kinase"/>
</dbReference>
<dbReference type="CDD" id="cd00082">
    <property type="entry name" value="HisKA"/>
    <property type="match status" value="1"/>
</dbReference>
<dbReference type="InterPro" id="IPR003660">
    <property type="entry name" value="HAMP_dom"/>
</dbReference>
<feature type="transmembrane region" description="Helical" evidence="10">
    <location>
        <begin position="128"/>
        <end position="152"/>
    </location>
</feature>
<dbReference type="PANTHER" id="PTHR44936">
    <property type="entry name" value="SENSOR PROTEIN CREC"/>
    <property type="match status" value="1"/>
</dbReference>
<dbReference type="InterPro" id="IPR004358">
    <property type="entry name" value="Sig_transdc_His_kin-like_C"/>
</dbReference>
<feature type="domain" description="HAMP" evidence="12">
    <location>
        <begin position="151"/>
        <end position="202"/>
    </location>
</feature>
<keyword evidence="5" id="KW-0597">Phosphoprotein</keyword>
<dbReference type="InterPro" id="IPR003594">
    <property type="entry name" value="HATPase_dom"/>
</dbReference>
<dbReference type="Proteomes" id="UP001375382">
    <property type="component" value="Unassembled WGS sequence"/>
</dbReference>
<evidence type="ECO:0000256" key="5">
    <source>
        <dbReference type="ARBA" id="ARBA00022553"/>
    </source>
</evidence>
<evidence type="ECO:0000259" key="12">
    <source>
        <dbReference type="PROSITE" id="PS50885"/>
    </source>
</evidence>
<evidence type="ECO:0000256" key="6">
    <source>
        <dbReference type="ARBA" id="ARBA00022679"/>
    </source>
</evidence>
<dbReference type="InterPro" id="IPR036890">
    <property type="entry name" value="HATPase_C_sf"/>
</dbReference>
<keyword evidence="4" id="KW-1003">Cell membrane</keyword>
<comment type="caution">
    <text evidence="13">The sequence shown here is derived from an EMBL/GenBank/DDBJ whole genome shotgun (WGS) entry which is preliminary data.</text>
</comment>
<dbReference type="PRINTS" id="PR00344">
    <property type="entry name" value="BCTRLSENSOR"/>
</dbReference>
<dbReference type="InterPro" id="IPR036097">
    <property type="entry name" value="HisK_dim/P_sf"/>
</dbReference>
<dbReference type="SMART" id="SM00388">
    <property type="entry name" value="HisKA"/>
    <property type="match status" value="1"/>
</dbReference>
<keyword evidence="9 13" id="KW-0067">ATP-binding</keyword>
<dbReference type="Gene3D" id="1.10.287.130">
    <property type="match status" value="1"/>
</dbReference>
<evidence type="ECO:0000313" key="14">
    <source>
        <dbReference type="Proteomes" id="UP001375382"/>
    </source>
</evidence>
<reference evidence="13 14" key="1">
    <citation type="journal article" date="2023" name="Ecotoxicol. Environ. Saf.">
        <title>Mercury remediation potential of mercury-resistant strain Rheinheimera metallidurans sp. nov. isolated from a municipal waste dumping site.</title>
        <authorList>
            <person name="Yadav V."/>
            <person name="Manjhi A."/>
            <person name="Vadakedath N."/>
        </authorList>
    </citation>
    <scope>NUCLEOTIDE SEQUENCE [LARGE SCALE GENOMIC DNA]</scope>
    <source>
        <strain evidence="13 14">E-49</strain>
    </source>
</reference>
<dbReference type="Gene3D" id="3.30.565.10">
    <property type="entry name" value="Histidine kinase-like ATPase, C-terminal domain"/>
    <property type="match status" value="1"/>
</dbReference>
<dbReference type="PANTHER" id="PTHR44936:SF10">
    <property type="entry name" value="SENSOR PROTEIN RSTB"/>
    <property type="match status" value="1"/>
</dbReference>
<protein>
    <recommendedName>
        <fullName evidence="3">histidine kinase</fullName>
        <ecNumber evidence="3">2.7.13.3</ecNumber>
    </recommendedName>
</protein>
<keyword evidence="14" id="KW-1185">Reference proteome</keyword>
<organism evidence="13 14">
    <name type="scientific">Rheinheimera muenzenbergensis</name>
    <dbReference type="NCBI Taxonomy" id="1193628"/>
    <lineage>
        <taxon>Bacteria</taxon>
        <taxon>Pseudomonadati</taxon>
        <taxon>Pseudomonadota</taxon>
        <taxon>Gammaproteobacteria</taxon>
        <taxon>Chromatiales</taxon>
        <taxon>Chromatiaceae</taxon>
        <taxon>Rheinheimera</taxon>
    </lineage>
</organism>
<gene>
    <name evidence="13" type="ORF">MN202_10870</name>
</gene>
<dbReference type="RefSeq" id="WP_335736150.1">
    <property type="nucleotide sequence ID" value="NZ_JALAAR010000008.1"/>
</dbReference>
<evidence type="ECO:0000313" key="13">
    <source>
        <dbReference type="EMBL" id="MEH8017739.1"/>
    </source>
</evidence>
<dbReference type="InterPro" id="IPR005467">
    <property type="entry name" value="His_kinase_dom"/>
</dbReference>
<evidence type="ECO:0000259" key="11">
    <source>
        <dbReference type="PROSITE" id="PS50109"/>
    </source>
</evidence>
<evidence type="ECO:0000256" key="2">
    <source>
        <dbReference type="ARBA" id="ARBA00004651"/>
    </source>
</evidence>
<comment type="catalytic activity">
    <reaction evidence="1">
        <text>ATP + protein L-histidine = ADP + protein N-phospho-L-histidine.</text>
        <dbReference type="EC" id="2.7.13.3"/>
    </reaction>
</comment>
<feature type="transmembrane region" description="Helical" evidence="10">
    <location>
        <begin position="12"/>
        <end position="32"/>
    </location>
</feature>
<accession>A0ABU8C737</accession>
<keyword evidence="6" id="KW-0808">Transferase</keyword>
<dbReference type="EMBL" id="JALAAR010000008">
    <property type="protein sequence ID" value="MEH8017739.1"/>
    <property type="molecule type" value="Genomic_DNA"/>
</dbReference>
<sequence>MLLIRFAVKSLIFILIFFTINPLLTSLATDYFSNELKQDVELDYRAYIYALDAARPALNNEQWLALLKRISEQSNLTAKTINTPASEQAQTILVENVHDENLQVVTAKIQGNELIQLSAFGVKGNVEVILFFIQYGLPLGLILFLFLLHTLWLQYRLFRLELASKLIAKGQLSERADTGLFAIGRVNETFNHMAEKLERLFTQQRHMIRAISHELKTPIFRLQLKLELLDSHSNNEKLICELFEECDELDTLVHEILEYSKVDQFSSPLNFGEINLSNSLQDYVKSIEKYCNHPIILDIKQSIFARVDNAGIKRIIHNLVVNADKYAAEQIHVSLLRQGGRLLLTVEDDGVGIAECKRELVFQPFYTVDESRTGKRHGVGLGLAIVKEILSSHDAGVKISKSQFGGACFTIDLSSCFVK</sequence>
<keyword evidence="10" id="KW-0472">Membrane</keyword>
<evidence type="ECO:0000256" key="4">
    <source>
        <dbReference type="ARBA" id="ARBA00022475"/>
    </source>
</evidence>
<comment type="subcellular location">
    <subcellularLocation>
        <location evidence="2">Cell membrane</location>
        <topology evidence="2">Multi-pass membrane protein</topology>
    </subcellularLocation>
</comment>
<dbReference type="SUPFAM" id="SSF55874">
    <property type="entry name" value="ATPase domain of HSP90 chaperone/DNA topoisomerase II/histidine kinase"/>
    <property type="match status" value="1"/>
</dbReference>
<proteinExistence type="predicted"/>